<gene>
    <name evidence="1" type="ORF">QN277_026399</name>
</gene>
<reference evidence="1" key="1">
    <citation type="submission" date="2023-10" db="EMBL/GenBank/DDBJ databases">
        <title>Chromosome-level genome of the transformable northern wattle, Acacia crassicarpa.</title>
        <authorList>
            <person name="Massaro I."/>
            <person name="Sinha N.R."/>
            <person name="Poethig S."/>
            <person name="Leichty A.R."/>
        </authorList>
    </citation>
    <scope>NUCLEOTIDE SEQUENCE</scope>
    <source>
        <strain evidence="1">Acra3RX</strain>
        <tissue evidence="1">Leaf</tissue>
    </source>
</reference>
<evidence type="ECO:0000313" key="2">
    <source>
        <dbReference type="Proteomes" id="UP001293593"/>
    </source>
</evidence>
<dbReference type="AlphaFoldDB" id="A0AAE1JC21"/>
<protein>
    <submittedName>
        <fullName evidence="1">Uncharacterized protein</fullName>
    </submittedName>
</protein>
<proteinExistence type="predicted"/>
<dbReference type="EMBL" id="JAWXYG010000008">
    <property type="protein sequence ID" value="KAK4265334.1"/>
    <property type="molecule type" value="Genomic_DNA"/>
</dbReference>
<evidence type="ECO:0000313" key="1">
    <source>
        <dbReference type="EMBL" id="KAK4265334.1"/>
    </source>
</evidence>
<dbReference type="Proteomes" id="UP001293593">
    <property type="component" value="Unassembled WGS sequence"/>
</dbReference>
<organism evidence="1 2">
    <name type="scientific">Acacia crassicarpa</name>
    <name type="common">northern wattle</name>
    <dbReference type="NCBI Taxonomy" id="499986"/>
    <lineage>
        <taxon>Eukaryota</taxon>
        <taxon>Viridiplantae</taxon>
        <taxon>Streptophyta</taxon>
        <taxon>Embryophyta</taxon>
        <taxon>Tracheophyta</taxon>
        <taxon>Spermatophyta</taxon>
        <taxon>Magnoliopsida</taxon>
        <taxon>eudicotyledons</taxon>
        <taxon>Gunneridae</taxon>
        <taxon>Pentapetalae</taxon>
        <taxon>rosids</taxon>
        <taxon>fabids</taxon>
        <taxon>Fabales</taxon>
        <taxon>Fabaceae</taxon>
        <taxon>Caesalpinioideae</taxon>
        <taxon>mimosoid clade</taxon>
        <taxon>Acacieae</taxon>
        <taxon>Acacia</taxon>
    </lineage>
</organism>
<sequence length="78" mass="8924">MLILSLGITSCYYRKGILASVRRIFYRIKRCLPADEKNLEESTSDMLVLKYAAVKMATCNFSNDEKLGEGWIWLSIQG</sequence>
<comment type="caution">
    <text evidence="1">The sequence shown here is derived from an EMBL/GenBank/DDBJ whole genome shotgun (WGS) entry which is preliminary data.</text>
</comment>
<accession>A0AAE1JC21</accession>
<keyword evidence="2" id="KW-1185">Reference proteome</keyword>
<name>A0AAE1JC21_9FABA</name>